<dbReference type="AlphaFoldDB" id="A0A914E483"/>
<dbReference type="PANTHER" id="PTHR22803">
    <property type="entry name" value="MANNOSE, PHOSPHOLIPASE, LECTIN RECEPTOR RELATED"/>
    <property type="match status" value="1"/>
</dbReference>
<name>A0A914E483_9BILA</name>
<feature type="signal peptide" evidence="1">
    <location>
        <begin position="1"/>
        <end position="18"/>
    </location>
</feature>
<dbReference type="Proteomes" id="UP000887540">
    <property type="component" value="Unplaced"/>
</dbReference>
<sequence>MLLLIYFLLGFIFPTALGDCPPGTIQSSLNGECYQLFYQPSTWSQAESTCVGNGGHLASIRNLCQLGNCVGYCASQLINNGARLSKAVKQGGLWASYLCGEQKPYICEYNSQNNNSPTPVTSTCPPPVTTTCPPPVTSTCPTPETFTCPTCPTCPTPAISTCPACPTPQVITCPPPVTSTCSTPETFTCPTCPTCPTPAIITCPACPTPQVITCPTPVTNYATCPDGWFYMSPSQNCYKAESLYLTWSSALNHCRTKYNATLPSIHSDVENYLLNNILHLHVHVIWIPIFGPVYLNRIAEIING</sequence>
<evidence type="ECO:0000313" key="2">
    <source>
        <dbReference type="Proteomes" id="UP000887540"/>
    </source>
</evidence>
<dbReference type="WBParaSite" id="ACRNAN_scaffold5495.g21180.t1">
    <property type="protein sequence ID" value="ACRNAN_scaffold5495.g21180.t1"/>
    <property type="gene ID" value="ACRNAN_scaffold5495.g21180"/>
</dbReference>
<proteinExistence type="predicted"/>
<accession>A0A914E483</accession>
<dbReference type="InterPro" id="IPR016187">
    <property type="entry name" value="CTDL_fold"/>
</dbReference>
<protein>
    <submittedName>
        <fullName evidence="3">Uncharacterized protein</fullName>
    </submittedName>
</protein>
<keyword evidence="2" id="KW-1185">Reference proteome</keyword>
<dbReference type="InterPro" id="IPR050111">
    <property type="entry name" value="C-type_lectin/snaclec_domain"/>
</dbReference>
<dbReference type="InterPro" id="IPR016186">
    <property type="entry name" value="C-type_lectin-like/link_sf"/>
</dbReference>
<keyword evidence="1" id="KW-0732">Signal</keyword>
<feature type="chain" id="PRO_5036975341" evidence="1">
    <location>
        <begin position="19"/>
        <end position="304"/>
    </location>
</feature>
<organism evidence="2 3">
    <name type="scientific">Acrobeloides nanus</name>
    <dbReference type="NCBI Taxonomy" id="290746"/>
    <lineage>
        <taxon>Eukaryota</taxon>
        <taxon>Metazoa</taxon>
        <taxon>Ecdysozoa</taxon>
        <taxon>Nematoda</taxon>
        <taxon>Chromadorea</taxon>
        <taxon>Rhabditida</taxon>
        <taxon>Tylenchina</taxon>
        <taxon>Cephalobomorpha</taxon>
        <taxon>Cephaloboidea</taxon>
        <taxon>Cephalobidae</taxon>
        <taxon>Acrobeloides</taxon>
    </lineage>
</organism>
<dbReference type="SUPFAM" id="SSF56436">
    <property type="entry name" value="C-type lectin-like"/>
    <property type="match status" value="2"/>
</dbReference>
<reference evidence="3" key="1">
    <citation type="submission" date="2022-11" db="UniProtKB">
        <authorList>
            <consortium name="WormBaseParasite"/>
        </authorList>
    </citation>
    <scope>IDENTIFICATION</scope>
</reference>
<evidence type="ECO:0000313" key="3">
    <source>
        <dbReference type="WBParaSite" id="ACRNAN_scaffold5495.g21180.t1"/>
    </source>
</evidence>
<dbReference type="Gene3D" id="3.10.100.10">
    <property type="entry name" value="Mannose-Binding Protein A, subunit A"/>
    <property type="match status" value="2"/>
</dbReference>
<dbReference type="CDD" id="cd00037">
    <property type="entry name" value="CLECT"/>
    <property type="match status" value="1"/>
</dbReference>
<evidence type="ECO:0000256" key="1">
    <source>
        <dbReference type="SAM" id="SignalP"/>
    </source>
</evidence>